<evidence type="ECO:0000259" key="1">
    <source>
        <dbReference type="PROSITE" id="PS50004"/>
    </source>
</evidence>
<organism evidence="2 3">
    <name type="scientific">Adineta steineri</name>
    <dbReference type="NCBI Taxonomy" id="433720"/>
    <lineage>
        <taxon>Eukaryota</taxon>
        <taxon>Metazoa</taxon>
        <taxon>Spiralia</taxon>
        <taxon>Gnathifera</taxon>
        <taxon>Rotifera</taxon>
        <taxon>Eurotatoria</taxon>
        <taxon>Bdelloidea</taxon>
        <taxon>Adinetida</taxon>
        <taxon>Adinetidae</taxon>
        <taxon>Adineta</taxon>
    </lineage>
</organism>
<feature type="non-terminal residue" evidence="2">
    <location>
        <position position="1"/>
    </location>
</feature>
<dbReference type="EMBL" id="CAJOAY010035475">
    <property type="protein sequence ID" value="CAF4451488.1"/>
    <property type="molecule type" value="Genomic_DNA"/>
</dbReference>
<protein>
    <recommendedName>
        <fullName evidence="1">C2 domain-containing protein</fullName>
    </recommendedName>
</protein>
<name>A0A820SHR2_9BILA</name>
<dbReference type="Proteomes" id="UP000663881">
    <property type="component" value="Unassembled WGS sequence"/>
</dbReference>
<feature type="domain" description="C2" evidence="1">
    <location>
        <begin position="12"/>
        <end position="92"/>
    </location>
</feature>
<dbReference type="PANTHER" id="PTHR45716:SF2">
    <property type="entry name" value="BITESIZE, ISOFORM I"/>
    <property type="match status" value="1"/>
</dbReference>
<dbReference type="SUPFAM" id="SSF49562">
    <property type="entry name" value="C2 domain (Calcium/lipid-binding domain, CaLB)"/>
    <property type="match status" value="1"/>
</dbReference>
<dbReference type="Gene3D" id="2.60.40.150">
    <property type="entry name" value="C2 domain"/>
    <property type="match status" value="1"/>
</dbReference>
<dbReference type="InterPro" id="IPR000008">
    <property type="entry name" value="C2_dom"/>
</dbReference>
<accession>A0A820SHR2</accession>
<dbReference type="GO" id="GO:0042043">
    <property type="term" value="F:neurexin family protein binding"/>
    <property type="evidence" value="ECO:0007669"/>
    <property type="project" value="TreeGrafter"/>
</dbReference>
<evidence type="ECO:0000313" key="2">
    <source>
        <dbReference type="EMBL" id="CAF4451488.1"/>
    </source>
</evidence>
<proteinExistence type="predicted"/>
<dbReference type="AlphaFoldDB" id="A0A820SHR2"/>
<dbReference type="PROSITE" id="PS50004">
    <property type="entry name" value="C2"/>
    <property type="match status" value="1"/>
</dbReference>
<comment type="caution">
    <text evidence="2">The sequence shown here is derived from an EMBL/GenBank/DDBJ whole genome shotgun (WGS) entry which is preliminary data.</text>
</comment>
<dbReference type="GO" id="GO:0006887">
    <property type="term" value="P:exocytosis"/>
    <property type="evidence" value="ECO:0007669"/>
    <property type="project" value="TreeGrafter"/>
</dbReference>
<gene>
    <name evidence="2" type="ORF">OKA104_LOCUS54186</name>
</gene>
<sequence length="92" mass="10489">SPRSPHDSSTNNQSKIGIQLKYDSGKLFIMVRHASNLPLVNGNEPRPYCKCYLNPDENKATKQKGKIHSSRDPVFNDTFTYEMDLAEIQKYA</sequence>
<reference evidence="2" key="1">
    <citation type="submission" date="2021-02" db="EMBL/GenBank/DDBJ databases">
        <authorList>
            <person name="Nowell W R."/>
        </authorList>
    </citation>
    <scope>NUCLEOTIDE SEQUENCE</scope>
</reference>
<dbReference type="PANTHER" id="PTHR45716">
    <property type="entry name" value="BITESIZE, ISOFORM I"/>
    <property type="match status" value="1"/>
</dbReference>
<dbReference type="InterPro" id="IPR035892">
    <property type="entry name" value="C2_domain_sf"/>
</dbReference>
<dbReference type="Pfam" id="PF00168">
    <property type="entry name" value="C2"/>
    <property type="match status" value="1"/>
</dbReference>
<evidence type="ECO:0000313" key="3">
    <source>
        <dbReference type="Proteomes" id="UP000663881"/>
    </source>
</evidence>